<name>A0A7R8H5B2_LEPSM</name>
<keyword evidence="2" id="KW-1185">Reference proteome</keyword>
<dbReference type="InterPro" id="IPR049567">
    <property type="entry name" value="WDR59-like"/>
</dbReference>
<dbReference type="Proteomes" id="UP000675881">
    <property type="component" value="Chromosome 15"/>
</dbReference>
<protein>
    <submittedName>
        <fullName evidence="1">(salmon louse) hypothetical protein</fullName>
    </submittedName>
</protein>
<gene>
    <name evidence="1" type="ORF">LSAA_6129</name>
</gene>
<reference evidence="1" key="1">
    <citation type="submission" date="2021-02" db="EMBL/GenBank/DDBJ databases">
        <authorList>
            <person name="Bekaert M."/>
        </authorList>
    </citation>
    <scope>NUCLEOTIDE SEQUENCE</scope>
    <source>
        <strain evidence="1">IoA-00</strain>
    </source>
</reference>
<sequence>MMPGNLHKKANRLDLVRLWMIANQMARLSESNEMNYWEHHPLGRPLLTSIIDHYIKAKDPQTAATLILTFQNDENLSTDSLPHQTHKNRSSNNSVKFYLDVSKDEEKKKNASLTSLESNSSKEISCSSSSNKKFWFLKPGALNSLSSSTSPYHTVSAVTNASSMMKDITLVSKSSLSGEKLFFEFGFSSFKS</sequence>
<dbReference type="GO" id="GO:1904263">
    <property type="term" value="P:positive regulation of TORC1 signaling"/>
    <property type="evidence" value="ECO:0007669"/>
    <property type="project" value="TreeGrafter"/>
</dbReference>
<dbReference type="PANTHER" id="PTHR46170">
    <property type="entry name" value="GATOR COMPLEX PROTEIN WDR59"/>
    <property type="match status" value="1"/>
</dbReference>
<evidence type="ECO:0000313" key="2">
    <source>
        <dbReference type="Proteomes" id="UP000675881"/>
    </source>
</evidence>
<dbReference type="GO" id="GO:0005774">
    <property type="term" value="C:vacuolar membrane"/>
    <property type="evidence" value="ECO:0007669"/>
    <property type="project" value="TreeGrafter"/>
</dbReference>
<dbReference type="OrthoDB" id="311712at2759"/>
<dbReference type="GO" id="GO:0035859">
    <property type="term" value="C:Seh1-associated complex"/>
    <property type="evidence" value="ECO:0007669"/>
    <property type="project" value="TreeGrafter"/>
</dbReference>
<dbReference type="PANTHER" id="PTHR46170:SF1">
    <property type="entry name" value="GATOR COMPLEX PROTEIN WDR59"/>
    <property type="match status" value="1"/>
</dbReference>
<dbReference type="GO" id="GO:0035591">
    <property type="term" value="F:signaling adaptor activity"/>
    <property type="evidence" value="ECO:0007669"/>
    <property type="project" value="TreeGrafter"/>
</dbReference>
<dbReference type="GO" id="GO:0034198">
    <property type="term" value="P:cellular response to amino acid starvation"/>
    <property type="evidence" value="ECO:0007669"/>
    <property type="project" value="TreeGrafter"/>
</dbReference>
<organism evidence="1 2">
    <name type="scientific">Lepeophtheirus salmonis</name>
    <name type="common">Salmon louse</name>
    <name type="synonym">Caligus salmonis</name>
    <dbReference type="NCBI Taxonomy" id="72036"/>
    <lineage>
        <taxon>Eukaryota</taxon>
        <taxon>Metazoa</taxon>
        <taxon>Ecdysozoa</taxon>
        <taxon>Arthropoda</taxon>
        <taxon>Crustacea</taxon>
        <taxon>Multicrustacea</taxon>
        <taxon>Hexanauplia</taxon>
        <taxon>Copepoda</taxon>
        <taxon>Siphonostomatoida</taxon>
        <taxon>Caligidae</taxon>
        <taxon>Lepeophtheirus</taxon>
    </lineage>
</organism>
<proteinExistence type="predicted"/>
<dbReference type="AlphaFoldDB" id="A0A7R8H5B2"/>
<accession>A0A7R8H5B2</accession>
<evidence type="ECO:0000313" key="1">
    <source>
        <dbReference type="EMBL" id="CAF2860777.1"/>
    </source>
</evidence>
<dbReference type="EMBL" id="HG994594">
    <property type="protein sequence ID" value="CAF2860777.1"/>
    <property type="molecule type" value="Genomic_DNA"/>
</dbReference>